<dbReference type="AlphaFoldDB" id="A0A438EH81"/>
<reference evidence="1 3" key="1">
    <citation type="journal article" date="2018" name="PLoS Genet.">
        <title>Population sequencing reveals clonal diversity and ancestral inbreeding in the grapevine cultivar Chardonnay.</title>
        <authorList>
            <person name="Roach M.J."/>
            <person name="Johnson D.L."/>
            <person name="Bohlmann J."/>
            <person name="van Vuuren H.J."/>
            <person name="Jones S.J."/>
            <person name="Pretorius I.S."/>
            <person name="Schmidt S.A."/>
            <person name="Borneman A.R."/>
        </authorList>
    </citation>
    <scope>NUCLEOTIDE SEQUENCE [LARGE SCALE GENOMIC DNA]</scope>
    <source>
        <strain evidence="3">cv. Chardonnay</strain>
        <strain evidence="1">I10V1</strain>
        <tissue evidence="1">Leaf</tissue>
    </source>
</reference>
<sequence>MLVEYTFTTSSSTSDVVQHFDHVLHHLSSAAVKKHVPTTAQHGGKSNVAFKRLHFQAHQQHHLGVLKNAITGLLIGISDAVQRPSDADEGRHFRRRFRCASGPIPNVVQAPFKARNKAASGALQRPIQTAPYQRRSGAIPGPYQRRSSIPGVVQAPLATSLLGVVQAPFKARLSHHSSAVQAPLETSLEKLLEAPFKRYSQRHLGVIRSAV</sequence>
<proteinExistence type="predicted"/>
<gene>
    <name evidence="2" type="ORF">CK203_016248</name>
    <name evidence="1" type="ORF">CK203_116106</name>
</gene>
<dbReference type="Proteomes" id="UP000288805">
    <property type="component" value="Unassembled WGS sequence"/>
</dbReference>
<dbReference type="EMBL" id="QGNW01000035">
    <property type="protein sequence ID" value="RVX10207.1"/>
    <property type="molecule type" value="Genomic_DNA"/>
</dbReference>
<evidence type="ECO:0000313" key="3">
    <source>
        <dbReference type="Proteomes" id="UP000288805"/>
    </source>
</evidence>
<dbReference type="EMBL" id="QGNW01001291">
    <property type="protein sequence ID" value="RVW47069.1"/>
    <property type="molecule type" value="Genomic_DNA"/>
</dbReference>
<evidence type="ECO:0000313" key="1">
    <source>
        <dbReference type="EMBL" id="RVW47069.1"/>
    </source>
</evidence>
<name>A0A438EH81_VITVI</name>
<protein>
    <submittedName>
        <fullName evidence="1">Uncharacterized protein</fullName>
    </submittedName>
</protein>
<evidence type="ECO:0000313" key="2">
    <source>
        <dbReference type="EMBL" id="RVX10207.1"/>
    </source>
</evidence>
<comment type="caution">
    <text evidence="1">The sequence shown here is derived from an EMBL/GenBank/DDBJ whole genome shotgun (WGS) entry which is preliminary data.</text>
</comment>
<accession>A0A438EH81</accession>
<organism evidence="1 3">
    <name type="scientific">Vitis vinifera</name>
    <name type="common">Grape</name>
    <dbReference type="NCBI Taxonomy" id="29760"/>
    <lineage>
        <taxon>Eukaryota</taxon>
        <taxon>Viridiplantae</taxon>
        <taxon>Streptophyta</taxon>
        <taxon>Embryophyta</taxon>
        <taxon>Tracheophyta</taxon>
        <taxon>Spermatophyta</taxon>
        <taxon>Magnoliopsida</taxon>
        <taxon>eudicotyledons</taxon>
        <taxon>Gunneridae</taxon>
        <taxon>Pentapetalae</taxon>
        <taxon>rosids</taxon>
        <taxon>Vitales</taxon>
        <taxon>Vitaceae</taxon>
        <taxon>Viteae</taxon>
        <taxon>Vitis</taxon>
    </lineage>
</organism>